<evidence type="ECO:0000313" key="14">
    <source>
        <dbReference type="Proteomes" id="UP000567293"/>
    </source>
</evidence>
<dbReference type="InterPro" id="IPR009080">
    <property type="entry name" value="tRNAsynth_Ia_anticodon-bd"/>
</dbReference>
<dbReference type="SUPFAM" id="SSF52374">
    <property type="entry name" value="Nucleotidylyl transferase"/>
    <property type="match status" value="1"/>
</dbReference>
<comment type="function">
    <text evidence="1">Is required not only for elongation of protein synthesis but also for the initiation of all mRNA translation through initiator tRNA(fMet) aminoacylation.</text>
</comment>
<feature type="non-terminal residue" evidence="13">
    <location>
        <position position="520"/>
    </location>
</feature>
<reference evidence="13" key="1">
    <citation type="submission" date="2020-06" db="EMBL/GenBank/DDBJ databases">
        <title>Legume-microbial interactions unlock mineral nutrients during tropical forest succession.</title>
        <authorList>
            <person name="Epihov D.Z."/>
        </authorList>
    </citation>
    <scope>NUCLEOTIDE SEQUENCE [LARGE SCALE GENOMIC DNA]</scope>
    <source>
        <strain evidence="13">Pan2503</strain>
    </source>
</reference>
<dbReference type="GO" id="GO:0005524">
    <property type="term" value="F:ATP binding"/>
    <property type="evidence" value="ECO:0007669"/>
    <property type="project" value="UniProtKB-KW"/>
</dbReference>
<evidence type="ECO:0000256" key="2">
    <source>
        <dbReference type="ARBA" id="ARBA00012838"/>
    </source>
</evidence>
<evidence type="ECO:0000256" key="8">
    <source>
        <dbReference type="ARBA" id="ARBA00023146"/>
    </source>
</evidence>
<dbReference type="FunFam" id="2.170.220.10:FF:000002">
    <property type="entry name" value="Methionine--tRNA ligase"/>
    <property type="match status" value="1"/>
</dbReference>
<dbReference type="GO" id="GO:0004825">
    <property type="term" value="F:methionine-tRNA ligase activity"/>
    <property type="evidence" value="ECO:0007669"/>
    <property type="project" value="UniProtKB-EC"/>
</dbReference>
<dbReference type="Gene3D" id="2.170.220.10">
    <property type="match status" value="1"/>
</dbReference>
<name>A0A7V8NMN4_9BACT</name>
<evidence type="ECO:0000313" key="13">
    <source>
        <dbReference type="EMBL" id="MBA0084139.1"/>
    </source>
</evidence>
<keyword evidence="4 10" id="KW-0436">Ligase</keyword>
<sequence>MSPKKPKFYLTTPIYYTNGLPHIGHTYTTVVADTIRRYKRMRGYEVVMTTGTDEHGVNVERAAKKAGISETTFVAKMAAEWRALWDELGLTADEFVRTTDLHHVRTVQWLFRLCRENGYVYKGHYTGQYCIYDNAFVNDAKPGDSCPDCGRPTETVTEENYFFKLSAFQKPLLDFYKKNPEFIQPESRRNEIVSFVESGLKDLSITRTTVRWGIPVPGEEPHVFYVWFDALTAYLSAVGGPEFEKRGMWPADLHLVGKDIIRFHTVYWPAFLMAAMQPVPKQVWAHGWFLMDAAKMSKSKGNVVLPRPIANMLGMDALRYFLLREVVFGQDGNFSYDALVTRYNSDLANGLGNLASRTAALIEKNFGGTIPKATEPRPQDEALASEVETAIGEALESYEHLSFARALETIWGVIGSADKYLTREQPWALGNSAEERSRKATILWTTAELLRIVTVLAHPVLPASTAKVWSLLGLPGSVEAVELDGLRWGQLAPEKQLGPIQSLFPRVDKSEAIERIEAMA</sequence>
<keyword evidence="14" id="KW-1185">Reference proteome</keyword>
<dbReference type="EC" id="6.1.1.10" evidence="2"/>
<evidence type="ECO:0000259" key="11">
    <source>
        <dbReference type="Pfam" id="PF09334"/>
    </source>
</evidence>
<evidence type="ECO:0000256" key="6">
    <source>
        <dbReference type="ARBA" id="ARBA00022840"/>
    </source>
</evidence>
<dbReference type="GO" id="GO:0006431">
    <property type="term" value="P:methionyl-tRNA aminoacylation"/>
    <property type="evidence" value="ECO:0007669"/>
    <property type="project" value="InterPro"/>
</dbReference>
<evidence type="ECO:0000256" key="10">
    <source>
        <dbReference type="RuleBase" id="RU363039"/>
    </source>
</evidence>
<dbReference type="CDD" id="cd00814">
    <property type="entry name" value="MetRS_core"/>
    <property type="match status" value="1"/>
</dbReference>
<dbReference type="InterPro" id="IPR015413">
    <property type="entry name" value="Methionyl/Leucyl_tRNA_Synth"/>
</dbReference>
<dbReference type="InterPro" id="IPR014758">
    <property type="entry name" value="Met-tRNA_synth"/>
</dbReference>
<dbReference type="SUPFAM" id="SSF47323">
    <property type="entry name" value="Anticodon-binding domain of a subclass of class I aminoacyl-tRNA synthetases"/>
    <property type="match status" value="1"/>
</dbReference>
<evidence type="ECO:0000256" key="3">
    <source>
        <dbReference type="ARBA" id="ARBA00018753"/>
    </source>
</evidence>
<feature type="domain" description="Methionyl/Leucyl tRNA synthetase" evidence="11">
    <location>
        <begin position="154"/>
        <end position="358"/>
    </location>
</feature>
<accession>A0A7V8NMN4</accession>
<gene>
    <name evidence="13" type="primary">metG</name>
    <name evidence="13" type="ORF">HRJ53_04005</name>
</gene>
<feature type="domain" description="Methionyl-tRNA synthetase anticodon-binding" evidence="12">
    <location>
        <begin position="370"/>
        <end position="473"/>
    </location>
</feature>
<dbReference type="InterPro" id="IPR033911">
    <property type="entry name" value="MetRS_core"/>
</dbReference>
<feature type="domain" description="Methionyl/Leucyl tRNA synthetase" evidence="11">
    <location>
        <begin position="9"/>
        <end position="151"/>
    </location>
</feature>
<dbReference type="Gene3D" id="1.10.730.10">
    <property type="entry name" value="Isoleucyl-tRNA Synthetase, Domain 1"/>
    <property type="match status" value="1"/>
</dbReference>
<keyword evidence="8 10" id="KW-0030">Aminoacyl-tRNA synthetase</keyword>
<dbReference type="NCBIfam" id="TIGR00398">
    <property type="entry name" value="metG"/>
    <property type="match status" value="1"/>
</dbReference>
<dbReference type="HAMAP" id="MF_01228">
    <property type="entry name" value="Met_tRNA_synth_type2"/>
    <property type="match status" value="1"/>
</dbReference>
<evidence type="ECO:0000256" key="5">
    <source>
        <dbReference type="ARBA" id="ARBA00022741"/>
    </source>
</evidence>
<dbReference type="InterPro" id="IPR023457">
    <property type="entry name" value="Met-tRNA_synth_2"/>
</dbReference>
<protein>
    <recommendedName>
        <fullName evidence="3">Methionine--tRNA ligase</fullName>
        <ecNumber evidence="2">6.1.1.10</ecNumber>
    </recommendedName>
    <alternativeName>
        <fullName evidence="9">Methionyl-tRNA synthetase</fullName>
    </alternativeName>
</protein>
<comment type="caution">
    <text evidence="13">The sequence shown here is derived from an EMBL/GenBank/DDBJ whole genome shotgun (WGS) entry which is preliminary data.</text>
</comment>
<dbReference type="NCBIfam" id="NF008900">
    <property type="entry name" value="PRK12267.1"/>
    <property type="match status" value="1"/>
</dbReference>
<keyword evidence="6 10" id="KW-0067">ATP-binding</keyword>
<evidence type="ECO:0000256" key="1">
    <source>
        <dbReference type="ARBA" id="ARBA00003314"/>
    </source>
</evidence>
<dbReference type="PANTHER" id="PTHR43326">
    <property type="entry name" value="METHIONYL-TRNA SYNTHETASE"/>
    <property type="match status" value="1"/>
</dbReference>
<dbReference type="InterPro" id="IPR014729">
    <property type="entry name" value="Rossmann-like_a/b/a_fold"/>
</dbReference>
<dbReference type="Gene3D" id="3.40.50.620">
    <property type="entry name" value="HUPs"/>
    <property type="match status" value="1"/>
</dbReference>
<comment type="similarity">
    <text evidence="10">Belongs to the class-I aminoacyl-tRNA synthetase family.</text>
</comment>
<keyword evidence="7 10" id="KW-0648">Protein biosynthesis</keyword>
<dbReference type="Pfam" id="PF19303">
    <property type="entry name" value="Anticodon_3"/>
    <property type="match status" value="1"/>
</dbReference>
<dbReference type="AlphaFoldDB" id="A0A7V8NMN4"/>
<dbReference type="CDD" id="cd07957">
    <property type="entry name" value="Anticodon_Ia_Met"/>
    <property type="match status" value="1"/>
</dbReference>
<dbReference type="PRINTS" id="PR01041">
    <property type="entry name" value="TRNASYNTHMET"/>
</dbReference>
<dbReference type="EMBL" id="JACDQQ010000387">
    <property type="protein sequence ID" value="MBA0084139.1"/>
    <property type="molecule type" value="Genomic_DNA"/>
</dbReference>
<dbReference type="Proteomes" id="UP000567293">
    <property type="component" value="Unassembled WGS sequence"/>
</dbReference>
<keyword evidence="5 10" id="KW-0547">Nucleotide-binding</keyword>
<dbReference type="Pfam" id="PF09334">
    <property type="entry name" value="tRNA-synt_1g"/>
    <property type="match status" value="2"/>
</dbReference>
<organism evidence="13 14">
    <name type="scientific">Candidatus Acidiferrum panamense</name>
    <dbReference type="NCBI Taxonomy" id="2741543"/>
    <lineage>
        <taxon>Bacteria</taxon>
        <taxon>Pseudomonadati</taxon>
        <taxon>Acidobacteriota</taxon>
        <taxon>Terriglobia</taxon>
        <taxon>Candidatus Acidiferrales</taxon>
        <taxon>Candidatus Acidiferrum</taxon>
    </lineage>
</organism>
<proteinExistence type="inferred from homology"/>
<evidence type="ECO:0000256" key="7">
    <source>
        <dbReference type="ARBA" id="ARBA00022917"/>
    </source>
</evidence>
<evidence type="ECO:0000256" key="4">
    <source>
        <dbReference type="ARBA" id="ARBA00022598"/>
    </source>
</evidence>
<dbReference type="InterPro" id="IPR041872">
    <property type="entry name" value="Anticodon_Met"/>
</dbReference>
<dbReference type="PANTHER" id="PTHR43326:SF1">
    <property type="entry name" value="METHIONINE--TRNA LIGASE, MITOCHONDRIAL"/>
    <property type="match status" value="1"/>
</dbReference>
<evidence type="ECO:0000256" key="9">
    <source>
        <dbReference type="ARBA" id="ARBA00030904"/>
    </source>
</evidence>
<evidence type="ECO:0000259" key="12">
    <source>
        <dbReference type="Pfam" id="PF19303"/>
    </source>
</evidence>